<keyword evidence="4" id="KW-0325">Glycoprotein</keyword>
<dbReference type="PANTHER" id="PTHR11640">
    <property type="entry name" value="NEPHRIN"/>
    <property type="match status" value="1"/>
</dbReference>
<evidence type="ECO:0000256" key="6">
    <source>
        <dbReference type="SAM" id="Phobius"/>
    </source>
</evidence>
<feature type="transmembrane region" description="Helical" evidence="6">
    <location>
        <begin position="354"/>
        <end position="377"/>
    </location>
</feature>
<evidence type="ECO:0000256" key="3">
    <source>
        <dbReference type="ARBA" id="ARBA00023157"/>
    </source>
</evidence>
<reference evidence="8" key="1">
    <citation type="submission" date="2014-05" db="EMBL/GenBank/DDBJ databases">
        <authorList>
            <person name="Chronopoulou M."/>
        </authorList>
    </citation>
    <scope>NUCLEOTIDE SEQUENCE</scope>
    <source>
        <tissue evidence="8">Whole organism</tissue>
    </source>
</reference>
<dbReference type="PROSITE" id="PS50835">
    <property type="entry name" value="IG_LIKE"/>
    <property type="match status" value="4"/>
</dbReference>
<keyword evidence="2 6" id="KW-0472">Membrane</keyword>
<dbReference type="AlphaFoldDB" id="A0A0K2SWK4"/>
<evidence type="ECO:0000259" key="7">
    <source>
        <dbReference type="PROSITE" id="PS50835"/>
    </source>
</evidence>
<dbReference type="Gene3D" id="2.60.40.10">
    <property type="entry name" value="Immunoglobulins"/>
    <property type="match status" value="4"/>
</dbReference>
<dbReference type="InterPro" id="IPR007110">
    <property type="entry name" value="Ig-like_dom"/>
</dbReference>
<feature type="non-terminal residue" evidence="8">
    <location>
        <position position="1"/>
    </location>
</feature>
<evidence type="ECO:0000256" key="1">
    <source>
        <dbReference type="ARBA" id="ARBA00004479"/>
    </source>
</evidence>
<accession>A0A0K2SWK4</accession>
<keyword evidence="6" id="KW-0812">Transmembrane</keyword>
<dbReference type="GO" id="GO:0005886">
    <property type="term" value="C:plasma membrane"/>
    <property type="evidence" value="ECO:0007669"/>
    <property type="project" value="TreeGrafter"/>
</dbReference>
<dbReference type="EMBL" id="HACA01000783">
    <property type="protein sequence ID" value="CDW18144.1"/>
    <property type="molecule type" value="Transcribed_RNA"/>
</dbReference>
<organism evidence="8">
    <name type="scientific">Lepeophtheirus salmonis</name>
    <name type="common">Salmon louse</name>
    <name type="synonym">Caligus salmonis</name>
    <dbReference type="NCBI Taxonomy" id="72036"/>
    <lineage>
        <taxon>Eukaryota</taxon>
        <taxon>Metazoa</taxon>
        <taxon>Ecdysozoa</taxon>
        <taxon>Arthropoda</taxon>
        <taxon>Crustacea</taxon>
        <taxon>Multicrustacea</taxon>
        <taxon>Hexanauplia</taxon>
        <taxon>Copepoda</taxon>
        <taxon>Siphonostomatoida</taxon>
        <taxon>Caligidae</taxon>
        <taxon>Lepeophtheirus</taxon>
    </lineage>
</organism>
<dbReference type="GO" id="GO:0005911">
    <property type="term" value="C:cell-cell junction"/>
    <property type="evidence" value="ECO:0007669"/>
    <property type="project" value="TreeGrafter"/>
</dbReference>
<feature type="domain" description="Ig-like" evidence="7">
    <location>
        <begin position="80"/>
        <end position="166"/>
    </location>
</feature>
<dbReference type="InterPro" id="IPR051275">
    <property type="entry name" value="Cell_adhesion_signaling"/>
</dbReference>
<keyword evidence="5" id="KW-0393">Immunoglobulin domain</keyword>
<dbReference type="InterPro" id="IPR003599">
    <property type="entry name" value="Ig_sub"/>
</dbReference>
<keyword evidence="6" id="KW-1133">Transmembrane helix</keyword>
<dbReference type="Pfam" id="PF13927">
    <property type="entry name" value="Ig_3"/>
    <property type="match status" value="1"/>
</dbReference>
<protein>
    <submittedName>
        <fullName evidence="8">Nephrinlike [Tribolium castaneum]</fullName>
    </submittedName>
</protein>
<dbReference type="GO" id="GO:0098609">
    <property type="term" value="P:cell-cell adhesion"/>
    <property type="evidence" value="ECO:0007669"/>
    <property type="project" value="TreeGrafter"/>
</dbReference>
<feature type="domain" description="Ig-like" evidence="7">
    <location>
        <begin position="245"/>
        <end position="347"/>
    </location>
</feature>
<dbReference type="PANTHER" id="PTHR11640:SF31">
    <property type="entry name" value="IRREGULAR CHIASM C-ROUGHEST PROTEIN-RELATED"/>
    <property type="match status" value="1"/>
</dbReference>
<dbReference type="OrthoDB" id="6413693at2759"/>
<evidence type="ECO:0000256" key="4">
    <source>
        <dbReference type="ARBA" id="ARBA00023180"/>
    </source>
</evidence>
<evidence type="ECO:0000313" key="8">
    <source>
        <dbReference type="EMBL" id="CDW18144.1"/>
    </source>
</evidence>
<dbReference type="InterPro" id="IPR036179">
    <property type="entry name" value="Ig-like_dom_sf"/>
</dbReference>
<dbReference type="CDD" id="cd00096">
    <property type="entry name" value="Ig"/>
    <property type="match status" value="1"/>
</dbReference>
<comment type="subcellular location">
    <subcellularLocation>
        <location evidence="1">Membrane</location>
        <topology evidence="1">Single-pass type I membrane protein</topology>
    </subcellularLocation>
</comment>
<name>A0A0K2SWK4_LEPSM</name>
<feature type="domain" description="Ig-like" evidence="7">
    <location>
        <begin position="1"/>
        <end position="73"/>
    </location>
</feature>
<proteinExistence type="predicted"/>
<sequence>IDWYDDRGNLLNDRATITYSSKRLSDDETSLKYKLYTSKSVLKFSPTLQNHNQSYRCEAWNEAGKAREPTYVTLDVKFSPNVVVMPIRAGVIREGDKVGFRCTVSANPPPHEKSYRWYIENEPIRSHFGFYYEIYNVSRHFNDKQIKCTVENDLGKAMGVRTMEVEYGPNIIQNPKTVAGDREEVVTLHCIVDSNPPSQYHWTKDDSREIISKSQNLTLRLSDATAGEYLCHAITPGYTSVTTSPARVLLKGKPVLRSKTLQTGSIGQDAHINCEAHSVPEPNVVVWRYHGKILNEENPHYRIVNSPMQRGVRSTLIVRGTVDSDYGPYKCQVQNSYGRAELLIELEREQPFPLLVMVITIFAGVILVLTVVIVVILCRKRLFCCCNLPHTKSSPEKYFNNHMGTNNAEALEYNPCNTNILIRDKKSCENLDSPEADSACWDASDSQDGLYRIRSENGESLTTQMYRDGTELEPEFPPKPDVISTGYIRYGNYVRDFEPPQLRRDSLYSSGTSQSVLNISDPRFPATYSNTFHRQIPSGIKGPSQYSTFYPHPVTTLEKPRKKSLDKTNSFSSQQPLQLLDDGSINVDGVVSTTLQPTITNGANSQISLNNTNTSHTSDIQPHKFNQTSAGSMYHYPPLNTTTTSNGGLATHV</sequence>
<evidence type="ECO:0000256" key="2">
    <source>
        <dbReference type="ARBA" id="ARBA00023136"/>
    </source>
</evidence>
<dbReference type="GO" id="GO:0050839">
    <property type="term" value="F:cell adhesion molecule binding"/>
    <property type="evidence" value="ECO:0007669"/>
    <property type="project" value="TreeGrafter"/>
</dbReference>
<evidence type="ECO:0000256" key="5">
    <source>
        <dbReference type="ARBA" id="ARBA00023319"/>
    </source>
</evidence>
<dbReference type="SMART" id="SM00408">
    <property type="entry name" value="IGc2"/>
    <property type="match status" value="2"/>
</dbReference>
<dbReference type="SMART" id="SM00409">
    <property type="entry name" value="IG"/>
    <property type="match status" value="3"/>
</dbReference>
<dbReference type="InterPro" id="IPR003598">
    <property type="entry name" value="Ig_sub2"/>
</dbReference>
<dbReference type="Pfam" id="PF13895">
    <property type="entry name" value="Ig_2"/>
    <property type="match status" value="1"/>
</dbReference>
<dbReference type="InterPro" id="IPR013783">
    <property type="entry name" value="Ig-like_fold"/>
</dbReference>
<dbReference type="SUPFAM" id="SSF48726">
    <property type="entry name" value="Immunoglobulin"/>
    <property type="match status" value="3"/>
</dbReference>
<feature type="domain" description="Ig-like" evidence="7">
    <location>
        <begin position="169"/>
        <end position="242"/>
    </location>
</feature>
<keyword evidence="3" id="KW-1015">Disulfide bond</keyword>